<evidence type="ECO:0000259" key="1">
    <source>
        <dbReference type="Pfam" id="PF19054"/>
    </source>
</evidence>
<dbReference type="Pfam" id="PF13560">
    <property type="entry name" value="HTH_31"/>
    <property type="match status" value="1"/>
</dbReference>
<dbReference type="eggNOG" id="COG1396">
    <property type="taxonomic scope" value="Bacteria"/>
</dbReference>
<feature type="domain" description="DUF5753" evidence="1">
    <location>
        <begin position="112"/>
        <end position="288"/>
    </location>
</feature>
<organism evidence="2 3">
    <name type="scientific">Actinosynnema mirum (strain ATCC 29888 / DSM 43827 / JCM 3225 / NBRC 14064 / NCIMB 13271 / NRRL B-12336 / IMRU 3971 / 101)</name>
    <dbReference type="NCBI Taxonomy" id="446462"/>
    <lineage>
        <taxon>Bacteria</taxon>
        <taxon>Bacillati</taxon>
        <taxon>Actinomycetota</taxon>
        <taxon>Actinomycetes</taxon>
        <taxon>Pseudonocardiales</taxon>
        <taxon>Pseudonocardiaceae</taxon>
        <taxon>Actinosynnema</taxon>
    </lineage>
</organism>
<gene>
    <name evidence="2" type="ordered locus">Amir_6313</name>
</gene>
<dbReference type="RefSeq" id="WP_015805000.1">
    <property type="nucleotide sequence ID" value="NC_013093.1"/>
</dbReference>
<dbReference type="OrthoDB" id="4285266at2"/>
<evidence type="ECO:0000313" key="3">
    <source>
        <dbReference type="Proteomes" id="UP000002213"/>
    </source>
</evidence>
<dbReference type="Proteomes" id="UP000002213">
    <property type="component" value="Chromosome"/>
</dbReference>
<evidence type="ECO:0000313" key="2">
    <source>
        <dbReference type="EMBL" id="ACU40117.1"/>
    </source>
</evidence>
<dbReference type="InterPro" id="IPR043917">
    <property type="entry name" value="DUF5753"/>
</dbReference>
<reference evidence="2 3" key="1">
    <citation type="journal article" date="2009" name="Stand. Genomic Sci.">
        <title>Complete genome sequence of Actinosynnema mirum type strain (101).</title>
        <authorList>
            <person name="Land M."/>
            <person name="Lapidus A."/>
            <person name="Mayilraj S."/>
            <person name="Chen F."/>
            <person name="Copeland A."/>
            <person name="Del Rio T.G."/>
            <person name="Nolan M."/>
            <person name="Lucas S."/>
            <person name="Tice H."/>
            <person name="Cheng J.F."/>
            <person name="Chertkov O."/>
            <person name="Bruce D."/>
            <person name="Goodwin L."/>
            <person name="Pitluck S."/>
            <person name="Rohde M."/>
            <person name="Goker M."/>
            <person name="Pati A."/>
            <person name="Ivanova N."/>
            <person name="Mavromatis K."/>
            <person name="Chen A."/>
            <person name="Palaniappan K."/>
            <person name="Hauser L."/>
            <person name="Chang Y.J."/>
            <person name="Jeffries C.C."/>
            <person name="Brettin T."/>
            <person name="Detter J.C."/>
            <person name="Han C."/>
            <person name="Chain P."/>
            <person name="Tindall B.J."/>
            <person name="Bristow J."/>
            <person name="Eisen J.A."/>
            <person name="Markowitz V."/>
            <person name="Hugenholtz P."/>
            <person name="Kyrpides N.C."/>
            <person name="Klenk H.P."/>
        </authorList>
    </citation>
    <scope>NUCLEOTIDE SEQUENCE [LARGE SCALE GENOMIC DNA]</scope>
    <source>
        <strain evidence="3">ATCC 29888 / DSM 43827 / JCM 3225 / NBRC 14064 / NCIMB 13271 / NRRL B-12336 / IMRU 3971 / 101</strain>
    </source>
</reference>
<dbReference type="STRING" id="446462.Amir_6313"/>
<name>C6WJ41_ACTMD</name>
<protein>
    <recommendedName>
        <fullName evidence="1">DUF5753 domain-containing protein</fullName>
    </recommendedName>
</protein>
<keyword evidence="3" id="KW-1185">Reference proteome</keyword>
<dbReference type="Pfam" id="PF19054">
    <property type="entry name" value="DUF5753"/>
    <property type="match status" value="1"/>
</dbReference>
<accession>C6WJ41</accession>
<dbReference type="InterPro" id="IPR001387">
    <property type="entry name" value="Cro/C1-type_HTH"/>
</dbReference>
<dbReference type="AlphaFoldDB" id="C6WJ41"/>
<dbReference type="EMBL" id="CP001630">
    <property type="protein sequence ID" value="ACU40117.1"/>
    <property type="molecule type" value="Genomic_DNA"/>
</dbReference>
<proteinExistence type="predicted"/>
<dbReference type="Gene3D" id="1.10.260.40">
    <property type="entry name" value="lambda repressor-like DNA-binding domains"/>
    <property type="match status" value="1"/>
</dbReference>
<dbReference type="HOGENOM" id="CLU_055817_1_1_11"/>
<dbReference type="KEGG" id="ami:Amir_6313"/>
<dbReference type="CDD" id="cd00093">
    <property type="entry name" value="HTH_XRE"/>
    <property type="match status" value="1"/>
</dbReference>
<sequence>MNQDNGLGGATVRRWQLTGTLRQLREQARLTHDQVIEALREQGQGKWSRPKLSRIENREQGVKPREVEQLLDVYGVTDQALRDWLVELAGAARERGWAVDIRKSLPEDFHAFLDWEVALVASRQFSTLLVPGLLQTAEYARALISGINPGLAQDEVERRVAARITRQQVLTRPTPPHLHVILDAGLLERPVGTPLIMRNQLRRLIEAVDRPGTTVQVLPKSAGASPALEGPFSILTLPDPIPDVGYSEGPGRAVYIEDRDDVRAYTLRFGILIEQSLSQVDSVDLITEAAKGYE</sequence>
<dbReference type="InterPro" id="IPR010982">
    <property type="entry name" value="Lambda_DNA-bd_dom_sf"/>
</dbReference>
<dbReference type="GO" id="GO:0003677">
    <property type="term" value="F:DNA binding"/>
    <property type="evidence" value="ECO:0007669"/>
    <property type="project" value="InterPro"/>
</dbReference>